<dbReference type="EC" id="2.7.13.3" evidence="2"/>
<dbReference type="InterPro" id="IPR036097">
    <property type="entry name" value="HisK_dim/P_sf"/>
</dbReference>
<dbReference type="CDD" id="cd00075">
    <property type="entry name" value="HATPase"/>
    <property type="match status" value="1"/>
</dbReference>
<evidence type="ECO:0000256" key="2">
    <source>
        <dbReference type="ARBA" id="ARBA00012438"/>
    </source>
</evidence>
<dbReference type="Pfam" id="PF00512">
    <property type="entry name" value="HisKA"/>
    <property type="match status" value="1"/>
</dbReference>
<dbReference type="SMART" id="SM00388">
    <property type="entry name" value="HisKA"/>
    <property type="match status" value="1"/>
</dbReference>
<reference evidence="12" key="1">
    <citation type="submission" date="2019-08" db="EMBL/GenBank/DDBJ databases">
        <title>Limnoglobus roseus gen. nov., sp. nov., a novel freshwater planctomycete with a giant genome from the family Gemmataceae.</title>
        <authorList>
            <person name="Kulichevskaya I.S."/>
            <person name="Naumoff D.G."/>
            <person name="Miroshnikov K."/>
            <person name="Ivanova A."/>
            <person name="Philippov D.A."/>
            <person name="Hakobyan A."/>
            <person name="Rijpstra I.C."/>
            <person name="Sinninghe Damste J.S."/>
            <person name="Liesack W."/>
            <person name="Dedysh S.N."/>
        </authorList>
    </citation>
    <scope>NUCLEOTIDE SEQUENCE [LARGE SCALE GENOMIC DNA]</scope>
    <source>
        <strain evidence="12">PX52</strain>
    </source>
</reference>
<dbReference type="InterPro" id="IPR036890">
    <property type="entry name" value="HATPase_C_sf"/>
</dbReference>
<dbReference type="GO" id="GO:0005524">
    <property type="term" value="F:ATP binding"/>
    <property type="evidence" value="ECO:0007669"/>
    <property type="project" value="UniProtKB-KW"/>
</dbReference>
<dbReference type="GO" id="GO:0000155">
    <property type="term" value="F:phosphorelay sensor kinase activity"/>
    <property type="evidence" value="ECO:0007669"/>
    <property type="project" value="InterPro"/>
</dbReference>
<dbReference type="SUPFAM" id="SSF55874">
    <property type="entry name" value="ATPase domain of HSP90 chaperone/DNA topoisomerase II/histidine kinase"/>
    <property type="match status" value="1"/>
</dbReference>
<accession>A0A5C1AK21</accession>
<dbReference type="PROSITE" id="PS50109">
    <property type="entry name" value="HIS_KIN"/>
    <property type="match status" value="1"/>
</dbReference>
<gene>
    <name evidence="11" type="ORF">PX52LOC_04483</name>
</gene>
<dbReference type="InterPro" id="IPR003661">
    <property type="entry name" value="HisK_dim/P_dom"/>
</dbReference>
<organism evidence="11 12">
    <name type="scientific">Limnoglobus roseus</name>
    <dbReference type="NCBI Taxonomy" id="2598579"/>
    <lineage>
        <taxon>Bacteria</taxon>
        <taxon>Pseudomonadati</taxon>
        <taxon>Planctomycetota</taxon>
        <taxon>Planctomycetia</taxon>
        <taxon>Gemmatales</taxon>
        <taxon>Gemmataceae</taxon>
        <taxon>Limnoglobus</taxon>
    </lineage>
</organism>
<keyword evidence="3" id="KW-0597">Phosphoprotein</keyword>
<dbReference type="InterPro" id="IPR005467">
    <property type="entry name" value="His_kinase_dom"/>
</dbReference>
<dbReference type="InterPro" id="IPR004358">
    <property type="entry name" value="Sig_transdc_His_kin-like_C"/>
</dbReference>
<dbReference type="Pfam" id="PF02518">
    <property type="entry name" value="HATPase_c"/>
    <property type="match status" value="1"/>
</dbReference>
<keyword evidence="6 11" id="KW-0418">Kinase</keyword>
<evidence type="ECO:0000256" key="4">
    <source>
        <dbReference type="ARBA" id="ARBA00022679"/>
    </source>
</evidence>
<keyword evidence="8" id="KW-0902">Two-component regulatory system</keyword>
<dbReference type="InterPro" id="IPR003594">
    <property type="entry name" value="HATPase_dom"/>
</dbReference>
<evidence type="ECO:0000256" key="8">
    <source>
        <dbReference type="ARBA" id="ARBA00023012"/>
    </source>
</evidence>
<sequence>MRRWVRANGLAVLVGVLFLASLGTIVATAARVFLLPHRELEARDRLRDAAAELAAAAEPLVAEVPTGVGPDRSLPDDYDRHLAAVTARVLDRYPGAEGGFYVNGGIDQFAGFAHPTEGSAKPGVGRREPPPLETPSIRRQAKEVLNGSADDPPLVEVRDVGPSRVAVATAAVGDRRPARLAAWVMVRLIDPAQQREELRGYLLSVAFALGGMVVALGLTAQLGRSLRHERRKQARLTEDLRKAEHLASLGRLLAGVAHEVRNPLAAIRSTVQLWERLPDQARTPASFAAVVAAVDRINGLVGRLLYFARSGHEDLRPVDLAAVTAETLELSRAQADSQGVAFDIDFAPEVLPVLGAPQALRQVVLNLVANALQAMPTGGRLVCRTRRAGDAVELTLSDTGPGIPPEVRKKLFEPFVTTRPDGTGLGLALCREIVAQQGGRIAFDPDPPVGATVRVTLPIPRAT</sequence>
<dbReference type="EMBL" id="CP042425">
    <property type="protein sequence ID" value="QEL17494.1"/>
    <property type="molecule type" value="Genomic_DNA"/>
</dbReference>
<keyword evidence="4" id="KW-0808">Transferase</keyword>
<dbReference type="CDD" id="cd00082">
    <property type="entry name" value="HisKA"/>
    <property type="match status" value="1"/>
</dbReference>
<evidence type="ECO:0000256" key="5">
    <source>
        <dbReference type="ARBA" id="ARBA00022741"/>
    </source>
</evidence>
<evidence type="ECO:0000313" key="11">
    <source>
        <dbReference type="EMBL" id="QEL17494.1"/>
    </source>
</evidence>
<dbReference type="SMART" id="SM00387">
    <property type="entry name" value="HATPase_c"/>
    <property type="match status" value="1"/>
</dbReference>
<proteinExistence type="predicted"/>
<evidence type="ECO:0000313" key="12">
    <source>
        <dbReference type="Proteomes" id="UP000324974"/>
    </source>
</evidence>
<keyword evidence="5" id="KW-0547">Nucleotide-binding</keyword>
<dbReference type="RefSeq" id="WP_149112095.1">
    <property type="nucleotide sequence ID" value="NZ_CP042425.1"/>
</dbReference>
<evidence type="ECO:0000259" key="10">
    <source>
        <dbReference type="PROSITE" id="PS50109"/>
    </source>
</evidence>
<comment type="catalytic activity">
    <reaction evidence="1">
        <text>ATP + protein L-histidine = ADP + protein N-phospho-L-histidine.</text>
        <dbReference type="EC" id="2.7.13.3"/>
    </reaction>
</comment>
<protein>
    <recommendedName>
        <fullName evidence="2">histidine kinase</fullName>
        <ecNumber evidence="2">2.7.13.3</ecNumber>
    </recommendedName>
</protein>
<feature type="region of interest" description="Disordered" evidence="9">
    <location>
        <begin position="117"/>
        <end position="138"/>
    </location>
</feature>
<dbReference type="PANTHER" id="PTHR43065:SF10">
    <property type="entry name" value="PEROXIDE STRESS-ACTIVATED HISTIDINE KINASE MAK3"/>
    <property type="match status" value="1"/>
</dbReference>
<dbReference type="SUPFAM" id="SSF47384">
    <property type="entry name" value="Homodimeric domain of signal transducing histidine kinase"/>
    <property type="match status" value="1"/>
</dbReference>
<dbReference type="Proteomes" id="UP000324974">
    <property type="component" value="Chromosome"/>
</dbReference>
<evidence type="ECO:0000256" key="7">
    <source>
        <dbReference type="ARBA" id="ARBA00022840"/>
    </source>
</evidence>
<evidence type="ECO:0000256" key="9">
    <source>
        <dbReference type="SAM" id="MobiDB-lite"/>
    </source>
</evidence>
<evidence type="ECO:0000256" key="3">
    <source>
        <dbReference type="ARBA" id="ARBA00022553"/>
    </source>
</evidence>
<evidence type="ECO:0000256" key="1">
    <source>
        <dbReference type="ARBA" id="ARBA00000085"/>
    </source>
</evidence>
<dbReference type="Gene3D" id="1.10.287.130">
    <property type="match status" value="1"/>
</dbReference>
<dbReference type="AlphaFoldDB" id="A0A5C1AK21"/>
<dbReference type="KEGG" id="lrs:PX52LOC_04483"/>
<keyword evidence="12" id="KW-1185">Reference proteome</keyword>
<feature type="domain" description="Histidine kinase" evidence="10">
    <location>
        <begin position="255"/>
        <end position="461"/>
    </location>
</feature>
<dbReference type="OrthoDB" id="260447at2"/>
<dbReference type="PRINTS" id="PR00344">
    <property type="entry name" value="BCTRLSENSOR"/>
</dbReference>
<name>A0A5C1AK21_9BACT</name>
<keyword evidence="7" id="KW-0067">ATP-binding</keyword>
<evidence type="ECO:0000256" key="6">
    <source>
        <dbReference type="ARBA" id="ARBA00022777"/>
    </source>
</evidence>
<dbReference type="PANTHER" id="PTHR43065">
    <property type="entry name" value="SENSOR HISTIDINE KINASE"/>
    <property type="match status" value="1"/>
</dbReference>
<dbReference type="Gene3D" id="3.30.565.10">
    <property type="entry name" value="Histidine kinase-like ATPase, C-terminal domain"/>
    <property type="match status" value="1"/>
</dbReference>